<evidence type="ECO:0000256" key="4">
    <source>
        <dbReference type="ARBA" id="ARBA00023163"/>
    </source>
</evidence>
<feature type="region of interest" description="Disordered" evidence="6">
    <location>
        <begin position="1"/>
        <end position="27"/>
    </location>
</feature>
<dbReference type="InterPro" id="IPR051711">
    <property type="entry name" value="Stress_Response_Reg"/>
</dbReference>
<dbReference type="PROSITE" id="PS50048">
    <property type="entry name" value="ZN2_CY6_FUNGAL_2"/>
    <property type="match status" value="1"/>
</dbReference>
<dbReference type="Pfam" id="PF00172">
    <property type="entry name" value="Zn_clus"/>
    <property type="match status" value="1"/>
</dbReference>
<evidence type="ECO:0000259" key="7">
    <source>
        <dbReference type="PROSITE" id="PS50048"/>
    </source>
</evidence>
<dbReference type="PROSITE" id="PS00463">
    <property type="entry name" value="ZN2_CY6_FUNGAL_1"/>
    <property type="match status" value="1"/>
</dbReference>
<proteinExistence type="predicted"/>
<name>A0A2T4ASK3_TRIHA</name>
<dbReference type="STRING" id="983964.A0A2T4ASK3"/>
<dbReference type="PANTHER" id="PTHR47540:SF2">
    <property type="entry name" value="ZN(II)2CYS6 TRANSCRIPTION FACTOR (EUROFUNG)"/>
    <property type="match status" value="1"/>
</dbReference>
<feature type="domain" description="Zn(2)-C6 fungal-type" evidence="7">
    <location>
        <begin position="35"/>
        <end position="64"/>
    </location>
</feature>
<evidence type="ECO:0000256" key="5">
    <source>
        <dbReference type="ARBA" id="ARBA00023242"/>
    </source>
</evidence>
<evidence type="ECO:0000313" key="8">
    <source>
        <dbReference type="EMBL" id="PTB60064.1"/>
    </source>
</evidence>
<keyword evidence="4" id="KW-0804">Transcription</keyword>
<dbReference type="GeneID" id="36620068"/>
<accession>A0A2T4ASK3</accession>
<keyword evidence="3" id="KW-0238">DNA-binding</keyword>
<evidence type="ECO:0000256" key="6">
    <source>
        <dbReference type="SAM" id="MobiDB-lite"/>
    </source>
</evidence>
<dbReference type="EMBL" id="KZ679675">
    <property type="protein sequence ID" value="PTB60064.1"/>
    <property type="molecule type" value="Genomic_DNA"/>
</dbReference>
<dbReference type="GO" id="GO:0005634">
    <property type="term" value="C:nucleus"/>
    <property type="evidence" value="ECO:0007669"/>
    <property type="project" value="UniProtKB-SubCell"/>
</dbReference>
<protein>
    <recommendedName>
        <fullName evidence="7">Zn(2)-C6 fungal-type domain-containing protein</fullName>
    </recommendedName>
</protein>
<comment type="subcellular location">
    <subcellularLocation>
        <location evidence="1">Nucleus</location>
    </subcellularLocation>
</comment>
<dbReference type="Proteomes" id="UP000241690">
    <property type="component" value="Unassembled WGS sequence"/>
</dbReference>
<evidence type="ECO:0000256" key="1">
    <source>
        <dbReference type="ARBA" id="ARBA00004123"/>
    </source>
</evidence>
<dbReference type="GO" id="GO:0043565">
    <property type="term" value="F:sequence-specific DNA binding"/>
    <property type="evidence" value="ECO:0007669"/>
    <property type="project" value="TreeGrafter"/>
</dbReference>
<dbReference type="GO" id="GO:0045944">
    <property type="term" value="P:positive regulation of transcription by RNA polymerase II"/>
    <property type="evidence" value="ECO:0007669"/>
    <property type="project" value="TreeGrafter"/>
</dbReference>
<reference evidence="8 9" key="1">
    <citation type="submission" date="2016-07" db="EMBL/GenBank/DDBJ databases">
        <title>Multiple horizontal gene transfer events from other fungi enriched the ability of initially mycotrophic Trichoderma (Ascomycota) to feed on dead plant biomass.</title>
        <authorList>
            <consortium name="DOE Joint Genome Institute"/>
            <person name="Aerts A."/>
            <person name="Atanasova L."/>
            <person name="Chenthamara K."/>
            <person name="Zhang J."/>
            <person name="Grujic M."/>
            <person name="Henrissat B."/>
            <person name="Kuo A."/>
            <person name="Salamov A."/>
            <person name="Lipzen A."/>
            <person name="Labutti K."/>
            <person name="Barry K."/>
            <person name="Miao Y."/>
            <person name="Rahimi M.J."/>
            <person name="Shen Q."/>
            <person name="Grigoriev I.V."/>
            <person name="Kubicek C.P."/>
            <person name="Druzhinina I.S."/>
        </authorList>
    </citation>
    <scope>NUCLEOTIDE SEQUENCE [LARGE SCALE GENOMIC DNA]</scope>
    <source>
        <strain evidence="8 9">CBS 226.95</strain>
    </source>
</reference>
<organism evidence="8 9">
    <name type="scientific">Trichoderma harzianum CBS 226.95</name>
    <dbReference type="NCBI Taxonomy" id="983964"/>
    <lineage>
        <taxon>Eukaryota</taxon>
        <taxon>Fungi</taxon>
        <taxon>Dikarya</taxon>
        <taxon>Ascomycota</taxon>
        <taxon>Pezizomycotina</taxon>
        <taxon>Sordariomycetes</taxon>
        <taxon>Hypocreomycetidae</taxon>
        <taxon>Hypocreales</taxon>
        <taxon>Hypocreaceae</taxon>
        <taxon>Trichoderma</taxon>
    </lineage>
</organism>
<dbReference type="Gene3D" id="4.10.240.10">
    <property type="entry name" value="Zn(2)-C6 fungal-type DNA-binding domain"/>
    <property type="match status" value="1"/>
</dbReference>
<gene>
    <name evidence="8" type="ORF">M431DRAFT_103218</name>
</gene>
<dbReference type="InterPro" id="IPR036864">
    <property type="entry name" value="Zn2-C6_fun-type_DNA-bd_sf"/>
</dbReference>
<dbReference type="AlphaFoldDB" id="A0A2T4ASK3"/>
<dbReference type="PANTHER" id="PTHR47540">
    <property type="entry name" value="THIAMINE REPRESSIBLE GENES REGULATORY PROTEIN THI5"/>
    <property type="match status" value="1"/>
</dbReference>
<dbReference type="CDD" id="cd00067">
    <property type="entry name" value="GAL4"/>
    <property type="match status" value="1"/>
</dbReference>
<evidence type="ECO:0000256" key="3">
    <source>
        <dbReference type="ARBA" id="ARBA00023125"/>
    </source>
</evidence>
<sequence length="123" mass="13954">MPSQKISPTRRKKRATADDTDSEPRKRRARYALRACCECKPRKVRCDGHLPCEHCQSRSIQCIYDTDPKLLTNCACDASTQRNDCSEHTSDSTEDTSEIGRLARLVENMQSQINVLIELNKGP</sequence>
<dbReference type="GO" id="GO:0000981">
    <property type="term" value="F:DNA-binding transcription factor activity, RNA polymerase II-specific"/>
    <property type="evidence" value="ECO:0007669"/>
    <property type="project" value="InterPro"/>
</dbReference>
<dbReference type="GO" id="GO:0008270">
    <property type="term" value="F:zinc ion binding"/>
    <property type="evidence" value="ECO:0007669"/>
    <property type="project" value="InterPro"/>
</dbReference>
<keyword evidence="2" id="KW-0805">Transcription regulation</keyword>
<dbReference type="InterPro" id="IPR001138">
    <property type="entry name" value="Zn2Cys6_DnaBD"/>
</dbReference>
<keyword evidence="5" id="KW-0539">Nucleus</keyword>
<evidence type="ECO:0000256" key="2">
    <source>
        <dbReference type="ARBA" id="ARBA00023015"/>
    </source>
</evidence>
<dbReference type="SUPFAM" id="SSF57701">
    <property type="entry name" value="Zn2/Cys6 DNA-binding domain"/>
    <property type="match status" value="1"/>
</dbReference>
<evidence type="ECO:0000313" key="9">
    <source>
        <dbReference type="Proteomes" id="UP000241690"/>
    </source>
</evidence>
<dbReference type="RefSeq" id="XP_024779741.1">
    <property type="nucleotide sequence ID" value="XM_024911509.1"/>
</dbReference>
<dbReference type="SMART" id="SM00066">
    <property type="entry name" value="GAL4"/>
    <property type="match status" value="1"/>
</dbReference>
<keyword evidence="9" id="KW-1185">Reference proteome</keyword>